<dbReference type="FunFam" id="3.10.250.10:FF:000007">
    <property type="entry name" value="Soluble scavenger receptor cysteine-rich domain-containing protein SSC5D"/>
    <property type="match status" value="1"/>
</dbReference>
<comment type="caution">
    <text evidence="6">Lacks conserved residue(s) required for the propagation of feature annotation.</text>
</comment>
<dbReference type="Proteomes" id="UP001634394">
    <property type="component" value="Unassembled WGS sequence"/>
</dbReference>
<evidence type="ECO:0000256" key="5">
    <source>
        <dbReference type="ARBA" id="ARBA00023180"/>
    </source>
</evidence>
<evidence type="ECO:0000313" key="9">
    <source>
        <dbReference type="Proteomes" id="UP001634394"/>
    </source>
</evidence>
<feature type="domain" description="SRCR" evidence="7">
    <location>
        <begin position="3"/>
        <end position="107"/>
    </location>
</feature>
<dbReference type="PANTHER" id="PTHR19331:SF465">
    <property type="entry name" value="EGG PEPTIDE SPERACT RECEPTOR"/>
    <property type="match status" value="1"/>
</dbReference>
<protein>
    <recommendedName>
        <fullName evidence="7">SRCR domain-containing protein</fullName>
    </recommendedName>
</protein>
<dbReference type="Gene3D" id="3.10.250.10">
    <property type="entry name" value="SRCR-like domain"/>
    <property type="match status" value="2"/>
</dbReference>
<dbReference type="EMBL" id="JBJQND010000001">
    <property type="protein sequence ID" value="KAL3890604.1"/>
    <property type="molecule type" value="Genomic_DNA"/>
</dbReference>
<evidence type="ECO:0000256" key="1">
    <source>
        <dbReference type="ARBA" id="ARBA00022729"/>
    </source>
</evidence>
<dbReference type="SUPFAM" id="SSF56487">
    <property type="entry name" value="SRCR-like"/>
    <property type="match status" value="2"/>
</dbReference>
<comment type="caution">
    <text evidence="8">The sequence shown here is derived from an EMBL/GenBank/DDBJ whole genome shotgun (WGS) entry which is preliminary data.</text>
</comment>
<keyword evidence="1" id="KW-0732">Signal</keyword>
<keyword evidence="5" id="KW-0325">Glycoprotein</keyword>
<evidence type="ECO:0000256" key="2">
    <source>
        <dbReference type="ARBA" id="ARBA00022737"/>
    </source>
</evidence>
<keyword evidence="3 6" id="KW-1015">Disulfide bond</keyword>
<evidence type="ECO:0000256" key="6">
    <source>
        <dbReference type="PROSITE-ProRule" id="PRU00196"/>
    </source>
</evidence>
<dbReference type="PANTHER" id="PTHR19331">
    <property type="entry name" value="SCAVENGER RECEPTOR DOMAIN-CONTAINING"/>
    <property type="match status" value="1"/>
</dbReference>
<keyword evidence="2" id="KW-0677">Repeat</keyword>
<dbReference type="PROSITE" id="PS50287">
    <property type="entry name" value="SRCR_2"/>
    <property type="match status" value="2"/>
</dbReference>
<evidence type="ECO:0000313" key="8">
    <source>
        <dbReference type="EMBL" id="KAL3890604.1"/>
    </source>
</evidence>
<feature type="non-terminal residue" evidence="8">
    <location>
        <position position="295"/>
    </location>
</feature>
<evidence type="ECO:0000256" key="3">
    <source>
        <dbReference type="ARBA" id="ARBA00023157"/>
    </source>
</evidence>
<feature type="disulfide bond" evidence="6">
    <location>
        <begin position="211"/>
        <end position="221"/>
    </location>
</feature>
<dbReference type="Pfam" id="PF00530">
    <property type="entry name" value="SRCR"/>
    <property type="match status" value="2"/>
</dbReference>
<dbReference type="InterPro" id="IPR036772">
    <property type="entry name" value="SRCR-like_dom_sf"/>
</dbReference>
<dbReference type="PROSITE" id="PS00420">
    <property type="entry name" value="SRCR_1"/>
    <property type="match status" value="1"/>
</dbReference>
<keyword evidence="9" id="KW-1185">Reference proteome</keyword>
<evidence type="ECO:0000259" key="7">
    <source>
        <dbReference type="PROSITE" id="PS50287"/>
    </source>
</evidence>
<organism evidence="8 9">
    <name type="scientific">Sinanodonta woodiana</name>
    <name type="common">Chinese pond mussel</name>
    <name type="synonym">Anodonta woodiana</name>
    <dbReference type="NCBI Taxonomy" id="1069815"/>
    <lineage>
        <taxon>Eukaryota</taxon>
        <taxon>Metazoa</taxon>
        <taxon>Spiralia</taxon>
        <taxon>Lophotrochozoa</taxon>
        <taxon>Mollusca</taxon>
        <taxon>Bivalvia</taxon>
        <taxon>Autobranchia</taxon>
        <taxon>Heteroconchia</taxon>
        <taxon>Palaeoheterodonta</taxon>
        <taxon>Unionida</taxon>
        <taxon>Unionoidea</taxon>
        <taxon>Unionidae</taxon>
        <taxon>Unioninae</taxon>
        <taxon>Sinanodonta</taxon>
    </lineage>
</organism>
<reference evidence="8 9" key="1">
    <citation type="submission" date="2024-11" db="EMBL/GenBank/DDBJ databases">
        <title>Chromosome-level genome assembly of the freshwater bivalve Anodonta woodiana.</title>
        <authorList>
            <person name="Chen X."/>
        </authorList>
    </citation>
    <scope>NUCLEOTIDE SEQUENCE [LARGE SCALE GENOMIC DNA]</scope>
    <source>
        <strain evidence="8">MN2024</strain>
        <tissue evidence="8">Gills</tissue>
    </source>
</reference>
<name>A0ABD3XWJ4_SINWO</name>
<dbReference type="FunFam" id="3.10.250.10:FF:000001">
    <property type="entry name" value="Lysyl oxidase 4 isoform X1"/>
    <property type="match status" value="1"/>
</dbReference>
<dbReference type="SMART" id="SM00202">
    <property type="entry name" value="SR"/>
    <property type="match status" value="2"/>
</dbReference>
<dbReference type="PRINTS" id="PR00258">
    <property type="entry name" value="SPERACTRCPTR"/>
</dbReference>
<evidence type="ECO:0000256" key="4">
    <source>
        <dbReference type="ARBA" id="ARBA00023170"/>
    </source>
</evidence>
<dbReference type="InterPro" id="IPR001190">
    <property type="entry name" value="SRCR"/>
</dbReference>
<keyword evidence="4" id="KW-0675">Receptor</keyword>
<sequence length="295" mass="32657">LEVRLSHEMYHYGRVEVRCRNNGDEWGTICDDMWDALDAKVVCRNLGYPEDTEAYSYRGAYFGQGSGPIRMNRVDCRGDEQYLSSCTSQRSGNIHCTHVQDASVSCGTYISTSTGPSTASTTMLTAPTTPANATIAGGFAVRIVDGPSCIEGRVEVWYNGQWGRVCDNQWDERDARVICRMLGYSLQYVSVFYDVRVGASTRPFVLDNVECNGWENSLADCSHGSWGNHNCENWHFGALIRCGWDVRQCMVQSSVNCDFGINRCGYTTFAVSGGSLWNSGYVEGPSASFPNSNTE</sequence>
<feature type="domain" description="SRCR" evidence="7">
    <location>
        <begin position="141"/>
        <end position="243"/>
    </location>
</feature>
<proteinExistence type="predicted"/>
<gene>
    <name evidence="8" type="ORF">ACJMK2_002886</name>
</gene>
<accession>A0ABD3XWJ4</accession>
<dbReference type="AlphaFoldDB" id="A0ABD3XWJ4"/>
<feature type="disulfide bond" evidence="6">
    <location>
        <begin position="76"/>
        <end position="86"/>
    </location>
</feature>
<feature type="non-terminal residue" evidence="8">
    <location>
        <position position="1"/>
    </location>
</feature>